<reference evidence="2" key="1">
    <citation type="journal article" date="2023" name="Mol. Phylogenet. Evol.">
        <title>Genome-scale phylogeny and comparative genomics of the fungal order Sordariales.</title>
        <authorList>
            <person name="Hensen N."/>
            <person name="Bonometti L."/>
            <person name="Westerberg I."/>
            <person name="Brannstrom I.O."/>
            <person name="Guillou S."/>
            <person name="Cros-Aarteil S."/>
            <person name="Calhoun S."/>
            <person name="Haridas S."/>
            <person name="Kuo A."/>
            <person name="Mondo S."/>
            <person name="Pangilinan J."/>
            <person name="Riley R."/>
            <person name="LaButti K."/>
            <person name="Andreopoulos B."/>
            <person name="Lipzen A."/>
            <person name="Chen C."/>
            <person name="Yan M."/>
            <person name="Daum C."/>
            <person name="Ng V."/>
            <person name="Clum A."/>
            <person name="Steindorff A."/>
            <person name="Ohm R.A."/>
            <person name="Martin F."/>
            <person name="Silar P."/>
            <person name="Natvig D.O."/>
            <person name="Lalanne C."/>
            <person name="Gautier V."/>
            <person name="Ament-Velasquez S.L."/>
            <person name="Kruys A."/>
            <person name="Hutchinson M.I."/>
            <person name="Powell A.J."/>
            <person name="Barry K."/>
            <person name="Miller A.N."/>
            <person name="Grigoriev I.V."/>
            <person name="Debuchy R."/>
            <person name="Gladieux P."/>
            <person name="Hiltunen Thoren M."/>
            <person name="Johannesson H."/>
        </authorList>
    </citation>
    <scope>NUCLEOTIDE SEQUENCE</scope>
    <source>
        <strain evidence="2">CBS 359.72</strain>
    </source>
</reference>
<evidence type="ECO:0000313" key="2">
    <source>
        <dbReference type="EMBL" id="KAK4252050.1"/>
    </source>
</evidence>
<dbReference type="EMBL" id="MU857602">
    <property type="protein sequence ID" value="KAK4252050.1"/>
    <property type="molecule type" value="Genomic_DNA"/>
</dbReference>
<feature type="chain" id="PRO_5043047080" description="Secreted protein" evidence="1">
    <location>
        <begin position="21"/>
        <end position="220"/>
    </location>
</feature>
<gene>
    <name evidence="2" type="ORF">C7999DRAFT_27290</name>
</gene>
<evidence type="ECO:0000313" key="3">
    <source>
        <dbReference type="Proteomes" id="UP001303647"/>
    </source>
</evidence>
<evidence type="ECO:0000256" key="1">
    <source>
        <dbReference type="SAM" id="SignalP"/>
    </source>
</evidence>
<organism evidence="2 3">
    <name type="scientific">Corynascus novoguineensis</name>
    <dbReference type="NCBI Taxonomy" id="1126955"/>
    <lineage>
        <taxon>Eukaryota</taxon>
        <taxon>Fungi</taxon>
        <taxon>Dikarya</taxon>
        <taxon>Ascomycota</taxon>
        <taxon>Pezizomycotina</taxon>
        <taxon>Sordariomycetes</taxon>
        <taxon>Sordariomycetidae</taxon>
        <taxon>Sordariales</taxon>
        <taxon>Chaetomiaceae</taxon>
        <taxon>Corynascus</taxon>
    </lineage>
</organism>
<comment type="caution">
    <text evidence="2">The sequence shown here is derived from an EMBL/GenBank/DDBJ whole genome shotgun (WGS) entry which is preliminary data.</text>
</comment>
<evidence type="ECO:0008006" key="4">
    <source>
        <dbReference type="Google" id="ProtNLM"/>
    </source>
</evidence>
<name>A0AAN7HUU4_9PEZI</name>
<feature type="signal peptide" evidence="1">
    <location>
        <begin position="1"/>
        <end position="20"/>
    </location>
</feature>
<keyword evidence="1" id="KW-0732">Signal</keyword>
<sequence>MKFPTIFSAVLAGAATLALASDGGESTHTAAIFVQPLSNDAAPPALLAEIAIPDSLARPGTTVAEEDDSPVEAEVISYSAPDLPDADDSDYDDIAKNLVRIGIYDPFSHAWVSSTSVASAANFAKGYAPRFTLAVDAQGRYLGVTCRGVAIDAGVTRDFGPQAVVVRTVVGKQPALGKPVVLTPEGRKVGQGEEKTFLQKYWWVLAIGAVLSLTGGGDQK</sequence>
<reference evidence="2" key="2">
    <citation type="submission" date="2023-05" db="EMBL/GenBank/DDBJ databases">
        <authorList>
            <consortium name="Lawrence Berkeley National Laboratory"/>
            <person name="Steindorff A."/>
            <person name="Hensen N."/>
            <person name="Bonometti L."/>
            <person name="Westerberg I."/>
            <person name="Brannstrom I.O."/>
            <person name="Guillou S."/>
            <person name="Cros-Aarteil S."/>
            <person name="Calhoun S."/>
            <person name="Haridas S."/>
            <person name="Kuo A."/>
            <person name="Mondo S."/>
            <person name="Pangilinan J."/>
            <person name="Riley R."/>
            <person name="Labutti K."/>
            <person name="Andreopoulos B."/>
            <person name="Lipzen A."/>
            <person name="Chen C."/>
            <person name="Yanf M."/>
            <person name="Daum C."/>
            <person name="Ng V."/>
            <person name="Clum A."/>
            <person name="Ohm R."/>
            <person name="Martin F."/>
            <person name="Silar P."/>
            <person name="Natvig D."/>
            <person name="Lalanne C."/>
            <person name="Gautier V."/>
            <person name="Ament-Velasquez S.L."/>
            <person name="Kruys A."/>
            <person name="Hutchinson M.I."/>
            <person name="Powell A.J."/>
            <person name="Barry K."/>
            <person name="Miller A.N."/>
            <person name="Grigoriev I.V."/>
            <person name="Debuchy R."/>
            <person name="Gladieux P."/>
            <person name="Thoren M.H."/>
            <person name="Johannesson H."/>
        </authorList>
    </citation>
    <scope>NUCLEOTIDE SEQUENCE</scope>
    <source>
        <strain evidence="2">CBS 359.72</strain>
    </source>
</reference>
<accession>A0AAN7HUU4</accession>
<dbReference type="PANTHER" id="PTHR39219">
    <property type="entry name" value="ER MEMBRANE PROTEIN COMPLEX SUBUNIT 10"/>
    <property type="match status" value="1"/>
</dbReference>
<protein>
    <recommendedName>
        <fullName evidence="4">Secreted protein</fullName>
    </recommendedName>
</protein>
<dbReference type="Proteomes" id="UP001303647">
    <property type="component" value="Unassembled WGS sequence"/>
</dbReference>
<proteinExistence type="predicted"/>
<keyword evidence="3" id="KW-1185">Reference proteome</keyword>
<dbReference type="AlphaFoldDB" id="A0AAN7HUU4"/>
<dbReference type="PANTHER" id="PTHR39219:SF1">
    <property type="entry name" value="ER MEMBRANE PROTEIN COMPLEX SUBUNIT 10"/>
    <property type="match status" value="1"/>
</dbReference>